<protein>
    <submittedName>
        <fullName evidence="7">Hemoglobin-like flavoprotein</fullName>
    </submittedName>
</protein>
<dbReference type="SUPFAM" id="SSF46458">
    <property type="entry name" value="Globin-like"/>
    <property type="match status" value="1"/>
</dbReference>
<dbReference type="PANTHER" id="PTHR43396">
    <property type="entry name" value="FLAVOHEMOPROTEIN"/>
    <property type="match status" value="1"/>
</dbReference>
<dbReference type="GO" id="GO:0019825">
    <property type="term" value="F:oxygen binding"/>
    <property type="evidence" value="ECO:0007669"/>
    <property type="project" value="InterPro"/>
</dbReference>
<evidence type="ECO:0000256" key="3">
    <source>
        <dbReference type="ARBA" id="ARBA00022723"/>
    </source>
</evidence>
<dbReference type="RefSeq" id="WP_084374743.1">
    <property type="nucleotide sequence ID" value="NZ_FWYF01000005.1"/>
</dbReference>
<keyword evidence="2 5" id="KW-0561">Oxygen transport</keyword>
<dbReference type="InterPro" id="IPR009050">
    <property type="entry name" value="Globin-like_sf"/>
</dbReference>
<comment type="similarity">
    <text evidence="5">Belongs to the globin family.</text>
</comment>
<dbReference type="GO" id="GO:0046210">
    <property type="term" value="P:nitric oxide catabolic process"/>
    <property type="evidence" value="ECO:0007669"/>
    <property type="project" value="TreeGrafter"/>
</dbReference>
<evidence type="ECO:0000256" key="1">
    <source>
        <dbReference type="ARBA" id="ARBA00022617"/>
    </source>
</evidence>
<dbReference type="STRING" id="692418.SAMN04488029_4043"/>
<dbReference type="GO" id="GO:0046872">
    <property type="term" value="F:metal ion binding"/>
    <property type="evidence" value="ECO:0007669"/>
    <property type="project" value="UniProtKB-KW"/>
</dbReference>
<evidence type="ECO:0000313" key="8">
    <source>
        <dbReference type="Proteomes" id="UP000192472"/>
    </source>
</evidence>
<evidence type="ECO:0000256" key="2">
    <source>
        <dbReference type="ARBA" id="ARBA00022621"/>
    </source>
</evidence>
<dbReference type="Gene3D" id="1.10.490.10">
    <property type="entry name" value="Globins"/>
    <property type="match status" value="1"/>
</dbReference>
<dbReference type="EMBL" id="FWYF01000005">
    <property type="protein sequence ID" value="SMD39104.1"/>
    <property type="molecule type" value="Genomic_DNA"/>
</dbReference>
<evidence type="ECO:0000256" key="4">
    <source>
        <dbReference type="ARBA" id="ARBA00023004"/>
    </source>
</evidence>
<dbReference type="InterPro" id="IPR012292">
    <property type="entry name" value="Globin/Proto"/>
</dbReference>
<dbReference type="OrthoDB" id="9801223at2"/>
<dbReference type="PROSITE" id="PS01033">
    <property type="entry name" value="GLOBIN"/>
    <property type="match status" value="1"/>
</dbReference>
<keyword evidence="4" id="KW-0408">Iron</keyword>
<dbReference type="InterPro" id="IPR000971">
    <property type="entry name" value="Globin"/>
</dbReference>
<sequence>MNERELMLVKSCWQTVAPNAIPLAMKFYDDLFEAKPEYRRLFSGDMNKQAEKLMMTLGFLMANVDRVDKIKDAIHKLGALHVKFKVLPEYYPPVQKALVGAIAQFMDNQWSYEHEDAWNKLISAVGDMMIEGTTKKRFSWKFWS</sequence>
<dbReference type="Proteomes" id="UP000192472">
    <property type="component" value="Unassembled WGS sequence"/>
</dbReference>
<dbReference type="PANTHER" id="PTHR43396:SF3">
    <property type="entry name" value="FLAVOHEMOPROTEIN"/>
    <property type="match status" value="1"/>
</dbReference>
<organism evidence="7 8">
    <name type="scientific">Reichenbachiella faecimaris</name>
    <dbReference type="NCBI Taxonomy" id="692418"/>
    <lineage>
        <taxon>Bacteria</taxon>
        <taxon>Pseudomonadati</taxon>
        <taxon>Bacteroidota</taxon>
        <taxon>Cytophagia</taxon>
        <taxon>Cytophagales</taxon>
        <taxon>Reichenbachiellaceae</taxon>
        <taxon>Reichenbachiella</taxon>
    </lineage>
</organism>
<gene>
    <name evidence="7" type="ORF">SAMN04488029_4043</name>
</gene>
<feature type="domain" description="Globin" evidence="6">
    <location>
        <begin position="1"/>
        <end position="134"/>
    </location>
</feature>
<dbReference type="GO" id="GO:0008941">
    <property type="term" value="F:nitric oxide dioxygenase NAD(P)H activity"/>
    <property type="evidence" value="ECO:0007669"/>
    <property type="project" value="TreeGrafter"/>
</dbReference>
<keyword evidence="1 5" id="KW-0349">Heme</keyword>
<keyword evidence="3" id="KW-0479">Metal-binding</keyword>
<evidence type="ECO:0000256" key="5">
    <source>
        <dbReference type="RuleBase" id="RU000356"/>
    </source>
</evidence>
<dbReference type="AlphaFoldDB" id="A0A1W2GRB7"/>
<name>A0A1W2GRB7_REIFA</name>
<proteinExistence type="inferred from homology"/>
<dbReference type="GO" id="GO:0005344">
    <property type="term" value="F:oxygen carrier activity"/>
    <property type="evidence" value="ECO:0007669"/>
    <property type="project" value="UniProtKB-KW"/>
</dbReference>
<dbReference type="GO" id="GO:0071500">
    <property type="term" value="P:cellular response to nitrosative stress"/>
    <property type="evidence" value="ECO:0007669"/>
    <property type="project" value="TreeGrafter"/>
</dbReference>
<accession>A0A1W2GRB7</accession>
<keyword evidence="5" id="KW-0813">Transport</keyword>
<dbReference type="GO" id="GO:0020037">
    <property type="term" value="F:heme binding"/>
    <property type="evidence" value="ECO:0007669"/>
    <property type="project" value="InterPro"/>
</dbReference>
<dbReference type="GO" id="GO:0071949">
    <property type="term" value="F:FAD binding"/>
    <property type="evidence" value="ECO:0007669"/>
    <property type="project" value="TreeGrafter"/>
</dbReference>
<dbReference type="Pfam" id="PF00042">
    <property type="entry name" value="Globin"/>
    <property type="match status" value="1"/>
</dbReference>
<reference evidence="7 8" key="1">
    <citation type="submission" date="2017-04" db="EMBL/GenBank/DDBJ databases">
        <authorList>
            <person name="Afonso C.L."/>
            <person name="Miller P.J."/>
            <person name="Scott M.A."/>
            <person name="Spackman E."/>
            <person name="Goraichik I."/>
            <person name="Dimitrov K.M."/>
            <person name="Suarez D.L."/>
            <person name="Swayne D.E."/>
        </authorList>
    </citation>
    <scope>NUCLEOTIDE SEQUENCE [LARGE SCALE GENOMIC DNA]</scope>
    <source>
        <strain evidence="7 8">DSM 26133</strain>
    </source>
</reference>
<keyword evidence="8" id="KW-1185">Reference proteome</keyword>
<evidence type="ECO:0000313" key="7">
    <source>
        <dbReference type="EMBL" id="SMD39104.1"/>
    </source>
</evidence>
<evidence type="ECO:0000259" key="6">
    <source>
        <dbReference type="PROSITE" id="PS01033"/>
    </source>
</evidence>